<feature type="region of interest" description="Disordered" evidence="1">
    <location>
        <begin position="202"/>
        <end position="248"/>
    </location>
</feature>
<dbReference type="InterPro" id="IPR036116">
    <property type="entry name" value="FN3_sf"/>
</dbReference>
<dbReference type="SUPFAM" id="SSF49265">
    <property type="entry name" value="Fibronectin type III"/>
    <property type="match status" value="2"/>
</dbReference>
<evidence type="ECO:0000313" key="2">
    <source>
        <dbReference type="EMBL" id="CAB0037272.1"/>
    </source>
</evidence>
<feature type="region of interest" description="Disordered" evidence="1">
    <location>
        <begin position="167"/>
        <end position="189"/>
    </location>
</feature>
<dbReference type="CDD" id="cd00063">
    <property type="entry name" value="FN3"/>
    <property type="match status" value="1"/>
</dbReference>
<feature type="compositionally biased region" description="Basic and acidic residues" evidence="1">
    <location>
        <begin position="288"/>
        <end position="297"/>
    </location>
</feature>
<feature type="compositionally biased region" description="Basic and acidic residues" evidence="1">
    <location>
        <begin position="167"/>
        <end position="188"/>
    </location>
</feature>
<sequence>MTCARRRRHRRVHTPLCRSFCESSRYNGNDNNNKQKERESIYKERKSVTDGREWYARRAKKVKKTEEEAIISPFSDLKGPSTRQLGFYALLSSPNCLHKCRCCDTRLSSFDRSPHGRAPRTRMMFSNRVRGTCCSSSCSAHKRVPIHTGQKLYIAEPRAIRAARNWTQKEELERTSARKKERERKRELSTPAPWQLYIRSVPKRRRKKQREGVQQVAQLPGRRGLRPDTADRRGQRHVLPESGVSRSRGNHRIPIAVQSTRTEEHRPTVPESQGDKGPSIVHELRSRRVRDDEHAGDRPALAHRHHARLGALREEPDALLRRHRRLGQHRQSRQRRERHCASIYIMYEVDVSRREMHAITRRRRAPARTAPLPYCYAITTSKIVRDSFVSFLILRSFVYADEHADERVSGLRQGLPAPTHQSRGEALLEQADLPEGLSQSLRRSRLLAQRRVLSSVLRRRLLGPPRLGLPALSRGRRQSDPVHRQLPAWHLRVLQSSLRHAAGVPHDAPAARDQRQAVPVQAVRQSVPTGVPARLRGDQRERHVLVQALQRALLQGVPGHRRRQHLHGAEAARLLLHQRQPGDSDTRRPEHRARARGEFGQYTGDHGLPQDLSQLSSDLAQLPEEPHGDQGRQARDEGVLAGGARQSESAGAVELHVEAAAEDRLAQGTGQDILPLQSKALFTGAYIRLMFFGERYNNISFLLYVILQNIEELRERTGLGSFSEIEVSSTSNGDKVACNITELKSVVYSVTSKAALIKWESFKHHDMRTLLSYVVYSKEAPNQNVSMYDSRDACGGDGWKVTDVAPQDEEKKNPLETAVDDGGGFPYDVPHSNPINYHQSTILASLKPYTQYAYYVKTYTILTERSGAQSKLQYFTTLPGQPSAVRSLAIYSNASDTLVINWLPPLNPNCNLTHYRIIGKLEPYDLNYLKQRNYCDEREYSLCI</sequence>
<dbReference type="InterPro" id="IPR003961">
    <property type="entry name" value="FN3_dom"/>
</dbReference>
<evidence type="ECO:0000313" key="3">
    <source>
        <dbReference type="Proteomes" id="UP000479190"/>
    </source>
</evidence>
<organism evidence="2 3">
    <name type="scientific">Trichogramma brassicae</name>
    <dbReference type="NCBI Taxonomy" id="86971"/>
    <lineage>
        <taxon>Eukaryota</taxon>
        <taxon>Metazoa</taxon>
        <taxon>Ecdysozoa</taxon>
        <taxon>Arthropoda</taxon>
        <taxon>Hexapoda</taxon>
        <taxon>Insecta</taxon>
        <taxon>Pterygota</taxon>
        <taxon>Neoptera</taxon>
        <taxon>Endopterygota</taxon>
        <taxon>Hymenoptera</taxon>
        <taxon>Apocrita</taxon>
        <taxon>Proctotrupomorpha</taxon>
        <taxon>Chalcidoidea</taxon>
        <taxon>Trichogrammatidae</taxon>
        <taxon>Trichogramma</taxon>
    </lineage>
</organism>
<gene>
    <name evidence="2" type="ORF">TBRA_LOCUS9108</name>
</gene>
<dbReference type="EMBL" id="CADCXV010000847">
    <property type="protein sequence ID" value="CAB0037272.1"/>
    <property type="molecule type" value="Genomic_DNA"/>
</dbReference>
<accession>A0A6H5INT0</accession>
<feature type="region of interest" description="Disordered" evidence="1">
    <location>
        <begin position="259"/>
        <end position="278"/>
    </location>
</feature>
<dbReference type="AlphaFoldDB" id="A0A6H5INT0"/>
<protein>
    <recommendedName>
        <fullName evidence="4">Fibronectin type-III domain-containing protein</fullName>
    </recommendedName>
</protein>
<feature type="region of interest" description="Disordered" evidence="1">
    <location>
        <begin position="288"/>
        <end position="316"/>
    </location>
</feature>
<keyword evidence="3" id="KW-1185">Reference proteome</keyword>
<evidence type="ECO:0008006" key="4">
    <source>
        <dbReference type="Google" id="ProtNLM"/>
    </source>
</evidence>
<proteinExistence type="predicted"/>
<dbReference type="Gene3D" id="2.60.40.10">
    <property type="entry name" value="Immunoglobulins"/>
    <property type="match status" value="2"/>
</dbReference>
<dbReference type="Proteomes" id="UP000479190">
    <property type="component" value="Unassembled WGS sequence"/>
</dbReference>
<dbReference type="OrthoDB" id="5809444at2759"/>
<reference evidence="2 3" key="1">
    <citation type="submission" date="2020-02" db="EMBL/GenBank/DDBJ databases">
        <authorList>
            <person name="Ferguson B K."/>
        </authorList>
    </citation>
    <scope>NUCLEOTIDE SEQUENCE [LARGE SCALE GENOMIC DNA]</scope>
</reference>
<name>A0A6H5INT0_9HYME</name>
<evidence type="ECO:0000256" key="1">
    <source>
        <dbReference type="SAM" id="MobiDB-lite"/>
    </source>
</evidence>
<dbReference type="InterPro" id="IPR013783">
    <property type="entry name" value="Ig-like_fold"/>
</dbReference>